<dbReference type="KEGG" id="cfon:HZU75_13705"/>
<dbReference type="Gene3D" id="3.20.20.80">
    <property type="entry name" value="Glycosidases"/>
    <property type="match status" value="1"/>
</dbReference>
<dbReference type="GO" id="GO:0016787">
    <property type="term" value="F:hydrolase activity"/>
    <property type="evidence" value="ECO:0007669"/>
    <property type="project" value="UniProtKB-KW"/>
</dbReference>
<keyword evidence="1" id="KW-0378">Hydrolase</keyword>
<proteinExistence type="predicted"/>
<dbReference type="RefSeq" id="WP_180306575.1">
    <property type="nucleotide sequence ID" value="NZ_CP058952.1"/>
</dbReference>
<organism evidence="1 2">
    <name type="scientific">Chitinibacter fontanus</name>
    <dbReference type="NCBI Taxonomy" id="1737446"/>
    <lineage>
        <taxon>Bacteria</taxon>
        <taxon>Pseudomonadati</taxon>
        <taxon>Pseudomonadota</taxon>
        <taxon>Betaproteobacteria</taxon>
        <taxon>Neisseriales</taxon>
        <taxon>Chitinibacteraceae</taxon>
        <taxon>Chitinibacter</taxon>
    </lineage>
</organism>
<dbReference type="EMBL" id="CP058952">
    <property type="protein sequence ID" value="QLI82497.1"/>
    <property type="molecule type" value="Genomic_DNA"/>
</dbReference>
<keyword evidence="2" id="KW-1185">Reference proteome</keyword>
<accession>A0A7D5VAS0</accession>
<gene>
    <name evidence="1" type="ORF">HZU75_13705</name>
</gene>
<evidence type="ECO:0000313" key="1">
    <source>
        <dbReference type="EMBL" id="QLI82497.1"/>
    </source>
</evidence>
<reference evidence="1 2" key="1">
    <citation type="journal article" date="2016" name="Int. J. Syst. Evol. Microbiol.">
        <title>Chitinibacter fontanus sp. nov., isolated from a spring.</title>
        <authorList>
            <person name="Sheu S.Y."/>
            <person name="Li Y.S."/>
            <person name="Young C.C."/>
            <person name="Chen W.M."/>
        </authorList>
    </citation>
    <scope>NUCLEOTIDE SEQUENCE [LARGE SCALE GENOMIC DNA]</scope>
    <source>
        <strain evidence="1 2">STM-7</strain>
    </source>
</reference>
<sequence length="1027" mass="114932">MMAVLVFFDESFPSAGAQLPPLPTEHKQCTAVQLASALDSLPNPAVLLHLHGRYFPRTAWPALQRFLARGGHLVSLGEQAFSAPVDEDGHRQPRAALFRQLDIQEIQTVALGADYQLAAGHPFNWLSEHLACFNAANIRQTDSFVLMPTKHKDQPQDSGSAGPMDARIYSLLQCQQAHPQLDLAAQHSASPVVMIERLRGEMAGSRQIFVNLTPNAAFWQHGGMAMLLQLARHALCGVTEWWLKPDFACYEPGEMATLTLQAEALGAAQAAIWQADVTVHHHTQDGYIAKAIYQNSVQLDTHGGGIQSLRFTLPTPIQAGRYSITVELSNDFGDSQTLQQGFWGRDQALLARGSQLRAGRDYFERDGEIMPIVGMTYMASDVHRKFLQLPNVALWQQDMATLKTMGVNYIRTGIWSAWRQLMFVDGHAQEALLRAIDAFIHTAASLDLECCFTFFAFTPEAWEGQNPYLDPRSRAAQKRFIRSIVARHIDTKRVHWDLINEPSLFDPARIFVGPRSLGDADETRAFVAYLQGINADIRHWQSAWDLSPSQLPDWSAVRAPQPDDIGMNTTEIRPKQHGIWLDYALFTQAAHRAWAADLASSIRQIAPQAMVCVGQDEALGQQRPHPFFYADVVDYTSVHSWWLNDALAWDSLFSKTPQRPNLVQETGIMHVERADGRSRRSEAELMQLLERKYAYAYSYGNAGAVHWIWNCNYHMDNLNESHIGACRADGSQKPEAAITAAFGDFFAKTGVYLQERSLPEIAVIYPFNNDYSNRRSTLEATQNLVRQFGFELGHNLRAVSDQDLSHLHAAPPKLIIWPAPQNIAPESWQALTQLLAEQPINVLLTGPATLDQYFRACPRPELAQAQTRNLSREEQIDIAGQSYRASFGGECIARLDTGCGAAAEGVHVQRIAVGRGQIIWCPLPLEHNARPEPLLALYQHALQLAQVTPDWQWLGAAPIGVFLQAQHFAAHTLWIAVNESQLSQTIAWQDTRTQQRYQTQLPAGRARLWLTNVHGAVIHSLWQHPVE</sequence>
<dbReference type="AlphaFoldDB" id="A0A7D5VAS0"/>
<dbReference type="SUPFAM" id="SSF51445">
    <property type="entry name" value="(Trans)glycosidases"/>
    <property type="match status" value="1"/>
</dbReference>
<dbReference type="InterPro" id="IPR017853">
    <property type="entry name" value="GH"/>
</dbReference>
<evidence type="ECO:0000313" key="2">
    <source>
        <dbReference type="Proteomes" id="UP000510822"/>
    </source>
</evidence>
<dbReference type="Proteomes" id="UP000510822">
    <property type="component" value="Chromosome"/>
</dbReference>
<protein>
    <submittedName>
        <fullName evidence="1">Glycoside hydrolase</fullName>
    </submittedName>
</protein>
<name>A0A7D5VAS0_9NEIS</name>